<evidence type="ECO:0000313" key="1">
    <source>
        <dbReference type="EMBL" id="RJF74413.1"/>
    </source>
</evidence>
<evidence type="ECO:0000313" key="2">
    <source>
        <dbReference type="Proteomes" id="UP000286287"/>
    </source>
</evidence>
<dbReference type="Proteomes" id="UP000286287">
    <property type="component" value="Unassembled WGS sequence"/>
</dbReference>
<protein>
    <submittedName>
        <fullName evidence="1">Uncharacterized protein</fullName>
    </submittedName>
</protein>
<dbReference type="EMBL" id="QYUJ01000010">
    <property type="protein sequence ID" value="RJF74413.1"/>
    <property type="molecule type" value="Genomic_DNA"/>
</dbReference>
<proteinExistence type="predicted"/>
<accession>A0A418VEC5</accession>
<comment type="caution">
    <text evidence="1">The sequence shown here is derived from an EMBL/GenBank/DDBJ whole genome shotgun (WGS) entry which is preliminary data.</text>
</comment>
<organism evidence="1 2">
    <name type="scientific">Deinococcus cavernae</name>
    <dbReference type="NCBI Taxonomy" id="2320857"/>
    <lineage>
        <taxon>Bacteria</taxon>
        <taxon>Thermotogati</taxon>
        <taxon>Deinococcota</taxon>
        <taxon>Deinococci</taxon>
        <taxon>Deinococcales</taxon>
        <taxon>Deinococcaceae</taxon>
        <taxon>Deinococcus</taxon>
    </lineage>
</organism>
<dbReference type="AlphaFoldDB" id="A0A418VEC5"/>
<gene>
    <name evidence="1" type="ORF">D3875_03805</name>
</gene>
<name>A0A418VEC5_9DEIO</name>
<reference evidence="1 2" key="1">
    <citation type="submission" date="2018-09" db="EMBL/GenBank/DDBJ databases">
        <authorList>
            <person name="Zhu H."/>
        </authorList>
    </citation>
    <scope>NUCLEOTIDE SEQUENCE [LARGE SCALE GENOMIC DNA]</scope>
    <source>
        <strain evidence="1 2">K2S05-167</strain>
    </source>
</reference>
<dbReference type="RefSeq" id="WP_119761299.1">
    <property type="nucleotide sequence ID" value="NZ_QYUJ01000010.1"/>
</dbReference>
<sequence length="78" mass="8275">MTAPDLSPASVVTVQATPLMMGTRVRVTGPNIWGQPEDQGRTAVVTLVDVMGDVGVQFIDGCAPFGNWYPLSSLEVRA</sequence>
<keyword evidence="2" id="KW-1185">Reference proteome</keyword>